<dbReference type="SUPFAM" id="SSF56784">
    <property type="entry name" value="HAD-like"/>
    <property type="match status" value="1"/>
</dbReference>
<protein>
    <submittedName>
        <fullName evidence="1">Uncharacterized protein</fullName>
    </submittedName>
</protein>
<evidence type="ECO:0000313" key="2">
    <source>
        <dbReference type="Proteomes" id="UP000028981"/>
    </source>
</evidence>
<dbReference type="InterPro" id="IPR036412">
    <property type="entry name" value="HAD-like_sf"/>
</dbReference>
<accession>A0A087M640</accession>
<keyword evidence="2" id="KW-1185">Reference proteome</keyword>
<gene>
    <name evidence="1" type="ORF">JP75_05210</name>
</gene>
<dbReference type="STRING" id="46914.JP75_05210"/>
<comment type="caution">
    <text evidence="1">The sequence shown here is derived from an EMBL/GenBank/DDBJ whole genome shotgun (WGS) entry which is preliminary data.</text>
</comment>
<dbReference type="InterPro" id="IPR023214">
    <property type="entry name" value="HAD_sf"/>
</dbReference>
<dbReference type="AlphaFoldDB" id="A0A087M640"/>
<reference evidence="1 2" key="1">
    <citation type="submission" date="2014-08" db="EMBL/GenBank/DDBJ databases">
        <authorList>
            <person name="Hassan Y.I."/>
            <person name="Lepp D."/>
            <person name="Zhou T."/>
        </authorList>
    </citation>
    <scope>NUCLEOTIDE SEQUENCE [LARGE SCALE GENOMIC DNA]</scope>
    <source>
        <strain evidence="1 2">IFO13584</strain>
    </source>
</reference>
<organism evidence="1 2">
    <name type="scientific">Devosia riboflavina</name>
    <dbReference type="NCBI Taxonomy" id="46914"/>
    <lineage>
        <taxon>Bacteria</taxon>
        <taxon>Pseudomonadati</taxon>
        <taxon>Pseudomonadota</taxon>
        <taxon>Alphaproteobacteria</taxon>
        <taxon>Hyphomicrobiales</taxon>
        <taxon>Devosiaceae</taxon>
        <taxon>Devosia</taxon>
    </lineage>
</organism>
<dbReference type="Gene3D" id="3.40.50.1000">
    <property type="entry name" value="HAD superfamily/HAD-like"/>
    <property type="match status" value="1"/>
</dbReference>
<evidence type="ECO:0000313" key="1">
    <source>
        <dbReference type="EMBL" id="KFL32343.1"/>
    </source>
</evidence>
<proteinExistence type="predicted"/>
<sequence length="65" mass="7327">MRDGYSLGMEVRAELLPEDRQRVVRELQAVGSVLVKVGEGINDAPARPWNRSPLPNVSQMFRYTA</sequence>
<dbReference type="EMBL" id="JQGC01000003">
    <property type="protein sequence ID" value="KFL32343.1"/>
    <property type="molecule type" value="Genomic_DNA"/>
</dbReference>
<dbReference type="Proteomes" id="UP000028981">
    <property type="component" value="Unassembled WGS sequence"/>
</dbReference>
<name>A0A087M640_9HYPH</name>